<dbReference type="EMBL" id="JAVDPW010000005">
    <property type="protein sequence ID" value="MDR6290424.1"/>
    <property type="molecule type" value="Genomic_DNA"/>
</dbReference>
<protein>
    <recommendedName>
        <fullName evidence="4">DUF3592 domain-containing protein</fullName>
    </recommendedName>
</protein>
<keyword evidence="1" id="KW-1133">Transmembrane helix</keyword>
<keyword evidence="3" id="KW-1185">Reference proteome</keyword>
<gene>
    <name evidence="2" type="ORF">E9232_002950</name>
</gene>
<dbReference type="RefSeq" id="WP_309794892.1">
    <property type="nucleotide sequence ID" value="NZ_JAVDPW010000005.1"/>
</dbReference>
<keyword evidence="1" id="KW-0812">Transmembrane</keyword>
<evidence type="ECO:0008006" key="4">
    <source>
        <dbReference type="Google" id="ProtNLM"/>
    </source>
</evidence>
<reference evidence="2 3" key="1">
    <citation type="submission" date="2023-07" db="EMBL/GenBank/DDBJ databases">
        <title>Sorghum-associated microbial communities from plants grown in Nebraska, USA.</title>
        <authorList>
            <person name="Schachtman D."/>
        </authorList>
    </citation>
    <scope>NUCLEOTIDE SEQUENCE [LARGE SCALE GENOMIC DNA]</scope>
    <source>
        <strain evidence="2 3">584</strain>
    </source>
</reference>
<evidence type="ECO:0000256" key="1">
    <source>
        <dbReference type="SAM" id="Phobius"/>
    </source>
</evidence>
<feature type="transmembrane region" description="Helical" evidence="1">
    <location>
        <begin position="12"/>
        <end position="34"/>
    </location>
</feature>
<proteinExistence type="predicted"/>
<sequence length="141" mass="14694">MARVTGVRALPIVGLVFLGLGLLGLIGAGVLGLLELRSNRQAQADGVIIGFDNGPEVEFTTSQGTTAQFRSPVRSTSFARGDHLAVAYDPADPSDAAVDGFAGRWFLPGLFAIIFGVFLVMGAVLSLVGNILIGRGRPAQR</sequence>
<keyword evidence="1" id="KW-0472">Membrane</keyword>
<name>A0ABU1JP77_9PROT</name>
<feature type="transmembrane region" description="Helical" evidence="1">
    <location>
        <begin position="110"/>
        <end position="133"/>
    </location>
</feature>
<comment type="caution">
    <text evidence="2">The sequence shown here is derived from an EMBL/GenBank/DDBJ whole genome shotgun (WGS) entry which is preliminary data.</text>
</comment>
<accession>A0ABU1JP77</accession>
<dbReference type="Proteomes" id="UP001262410">
    <property type="component" value="Unassembled WGS sequence"/>
</dbReference>
<organism evidence="2 3">
    <name type="scientific">Inquilinus ginsengisoli</name>
    <dbReference type="NCBI Taxonomy" id="363840"/>
    <lineage>
        <taxon>Bacteria</taxon>
        <taxon>Pseudomonadati</taxon>
        <taxon>Pseudomonadota</taxon>
        <taxon>Alphaproteobacteria</taxon>
        <taxon>Rhodospirillales</taxon>
        <taxon>Rhodospirillaceae</taxon>
        <taxon>Inquilinus</taxon>
    </lineage>
</organism>
<evidence type="ECO:0000313" key="3">
    <source>
        <dbReference type="Proteomes" id="UP001262410"/>
    </source>
</evidence>
<evidence type="ECO:0000313" key="2">
    <source>
        <dbReference type="EMBL" id="MDR6290424.1"/>
    </source>
</evidence>